<keyword evidence="6" id="KW-1185">Reference proteome</keyword>
<dbReference type="GO" id="GO:0008017">
    <property type="term" value="F:microtubule binding"/>
    <property type="evidence" value="ECO:0007669"/>
    <property type="project" value="InterPro"/>
</dbReference>
<feature type="region of interest" description="Disordered" evidence="2">
    <location>
        <begin position="220"/>
        <end position="246"/>
    </location>
</feature>
<feature type="region of interest" description="Disordered" evidence="2">
    <location>
        <begin position="397"/>
        <end position="499"/>
    </location>
</feature>
<evidence type="ECO:0000313" key="6">
    <source>
        <dbReference type="Proteomes" id="UP000887568"/>
    </source>
</evidence>
<dbReference type="PANTHER" id="PTHR45920:SF7">
    <property type="entry name" value="FORMIN-G"/>
    <property type="match status" value="1"/>
</dbReference>
<dbReference type="GO" id="GO:0005737">
    <property type="term" value="C:cytoplasm"/>
    <property type="evidence" value="ECO:0007669"/>
    <property type="project" value="TreeGrafter"/>
</dbReference>
<feature type="compositionally biased region" description="Polar residues" evidence="2">
    <location>
        <begin position="475"/>
        <end position="485"/>
    </location>
</feature>
<dbReference type="InterPro" id="IPR042201">
    <property type="entry name" value="FH2_Formin_sf"/>
</dbReference>
<dbReference type="Proteomes" id="UP000887568">
    <property type="component" value="Unplaced"/>
</dbReference>
<feature type="region of interest" description="Disordered" evidence="2">
    <location>
        <begin position="647"/>
        <end position="670"/>
    </location>
</feature>
<reference evidence="5" key="1">
    <citation type="submission" date="2022-11" db="UniProtKB">
        <authorList>
            <consortium name="EnsemblMetazoa"/>
        </authorList>
    </citation>
    <scope>IDENTIFICATION</scope>
</reference>
<comment type="similarity">
    <text evidence="1">Belongs to the formin homology family. Cappuccino subfamily.</text>
</comment>
<dbReference type="Gene3D" id="1.20.58.2220">
    <property type="entry name" value="Formin, FH2 domain"/>
    <property type="match status" value="1"/>
</dbReference>
<proteinExistence type="inferred from homology"/>
<evidence type="ECO:0000313" key="5">
    <source>
        <dbReference type="EnsemblMetazoa" id="XP_038073094.1"/>
    </source>
</evidence>
<dbReference type="InterPro" id="IPR000591">
    <property type="entry name" value="DEP_dom"/>
</dbReference>
<feature type="region of interest" description="Disordered" evidence="2">
    <location>
        <begin position="1101"/>
        <end position="1120"/>
    </location>
</feature>
<feature type="region of interest" description="Disordered" evidence="2">
    <location>
        <begin position="1"/>
        <end position="193"/>
    </location>
</feature>
<dbReference type="PANTHER" id="PTHR45920">
    <property type="entry name" value="FORMIN HOMOLOGY 2 DOMAIN CONTAINING, ISOFORM I"/>
    <property type="match status" value="1"/>
</dbReference>
<dbReference type="PROSITE" id="PS50186">
    <property type="entry name" value="DEP"/>
    <property type="match status" value="1"/>
</dbReference>
<feature type="compositionally biased region" description="Pro residues" evidence="2">
    <location>
        <begin position="1328"/>
        <end position="1401"/>
    </location>
</feature>
<feature type="region of interest" description="Disordered" evidence="2">
    <location>
        <begin position="512"/>
        <end position="568"/>
    </location>
</feature>
<dbReference type="GO" id="GO:0035556">
    <property type="term" value="P:intracellular signal transduction"/>
    <property type="evidence" value="ECO:0007669"/>
    <property type="project" value="InterPro"/>
</dbReference>
<accession>A0A914BAQ2</accession>
<dbReference type="SMART" id="SM00498">
    <property type="entry name" value="FH2"/>
    <property type="match status" value="1"/>
</dbReference>
<evidence type="ECO:0000259" key="4">
    <source>
        <dbReference type="PROSITE" id="PS51444"/>
    </source>
</evidence>
<dbReference type="GO" id="GO:0045010">
    <property type="term" value="P:actin nucleation"/>
    <property type="evidence" value="ECO:0007669"/>
    <property type="project" value="InterPro"/>
</dbReference>
<feature type="compositionally biased region" description="Polar residues" evidence="2">
    <location>
        <begin position="951"/>
        <end position="964"/>
    </location>
</feature>
<feature type="compositionally biased region" description="Basic and acidic residues" evidence="2">
    <location>
        <begin position="701"/>
        <end position="713"/>
    </location>
</feature>
<dbReference type="OrthoDB" id="427644at2759"/>
<feature type="compositionally biased region" description="Polar residues" evidence="2">
    <location>
        <begin position="167"/>
        <end position="193"/>
    </location>
</feature>
<evidence type="ECO:0008006" key="7">
    <source>
        <dbReference type="Google" id="ProtNLM"/>
    </source>
</evidence>
<feature type="region of interest" description="Disordered" evidence="2">
    <location>
        <begin position="694"/>
        <end position="749"/>
    </location>
</feature>
<feature type="domain" description="DEP" evidence="3">
    <location>
        <begin position="1084"/>
        <end position="1160"/>
    </location>
</feature>
<dbReference type="OMA" id="YCWAQHA"/>
<feature type="compositionally biased region" description="Polar residues" evidence="2">
    <location>
        <begin position="109"/>
        <end position="158"/>
    </location>
</feature>
<dbReference type="Pfam" id="PF02181">
    <property type="entry name" value="FH2"/>
    <property type="match status" value="1"/>
</dbReference>
<feature type="compositionally biased region" description="Polar residues" evidence="2">
    <location>
        <begin position="87"/>
        <end position="99"/>
    </location>
</feature>
<dbReference type="SUPFAM" id="SSF101447">
    <property type="entry name" value="Formin homology 2 domain (FH2 domain)"/>
    <property type="match status" value="1"/>
</dbReference>
<feature type="compositionally biased region" description="Basic and acidic residues" evidence="2">
    <location>
        <begin position="11"/>
        <end position="20"/>
    </location>
</feature>
<dbReference type="PROSITE" id="PS51444">
    <property type="entry name" value="FH2"/>
    <property type="match status" value="1"/>
</dbReference>
<dbReference type="EnsemblMetazoa" id="XM_038217166.1">
    <property type="protein sequence ID" value="XP_038073094.1"/>
    <property type="gene ID" value="LOC119741421"/>
</dbReference>
<feature type="compositionally biased region" description="Low complexity" evidence="2">
    <location>
        <begin position="1108"/>
        <end position="1120"/>
    </location>
</feature>
<organism evidence="5 6">
    <name type="scientific">Patiria miniata</name>
    <name type="common">Bat star</name>
    <name type="synonym">Asterina miniata</name>
    <dbReference type="NCBI Taxonomy" id="46514"/>
    <lineage>
        <taxon>Eukaryota</taxon>
        <taxon>Metazoa</taxon>
        <taxon>Echinodermata</taxon>
        <taxon>Eleutherozoa</taxon>
        <taxon>Asterozoa</taxon>
        <taxon>Asteroidea</taxon>
        <taxon>Valvatacea</taxon>
        <taxon>Valvatida</taxon>
        <taxon>Asterinidae</taxon>
        <taxon>Patiria</taxon>
    </lineage>
</organism>
<feature type="compositionally biased region" description="Polar residues" evidence="2">
    <location>
        <begin position="1410"/>
        <end position="1421"/>
    </location>
</feature>
<feature type="compositionally biased region" description="Polar residues" evidence="2">
    <location>
        <begin position="234"/>
        <end position="246"/>
    </location>
</feature>
<sequence length="1873" mass="202724">VSSDLPSGDNPGKRNERLTVEDSVNLQSGSEERNGGDESGSRDGRLPVSYAECVRSGNQREGITPAQVQVGRNHDASISDPLIGENSEGSNPSLHQPPTSDEKMAEVGQEQSSRTATQSLNQGLNSVSQDLQGQTPAANTDNGSTVSEVNLVKNTVPSTEDGPAVALQSTDSDANVCDSNPKSESNTCKTSQPAVLVTGEKTTQLKQPPDFPVSVELNNAGQTSRSCKEVAGKNSRNATEGTGEIRSNASASGSIIADLANGENICTAAAQSHNTSVTQPCENSSVGAASAQLQCGGTELKGQTVSAAAANQMSEKYKDHDQSNECIQPETHTVQENAICVLPTSFSGPVELDSPHSSHSSDSGKHLIISTITVDEITIEEIANTRDKRDALTLATLEAKSPPEPSFTAGDPKVNLDTLQDSEGMPEKESDSEEMQRNASESNGLHTDAEADHLTAPGNGADTRDLNILNHEPSSDTSEGGSTSALGDATRETNLDTEDINVAIMTDSLATEEQQYQGEQIPTGMTKDGAEGEIPNIAEEERQAMDSSGETAGANGSTVSKDNAGNLGQVEDAGAADEPMSVVTASLEVGEIVNSSRISKGDFHFETPLTEQTSLPPSESFSELSFWKSSLPLLTLDDLAPVMAENEGANKKPSELETKQMGSSSKTDASKEASHHHFLLKYSPDFAFALPSVADPPESVIPRKETTTKESLKSDLNVPNSPTVISPVDQASLKGSNTSTPSTSSGEFGQLMIPTVARLRERDTYFGAESPSEYFDCRSELNDSKDPLDDLVNEDLSESIKGSLNLEGSSPAALKPSQNQTSAEGVEEASKEVGSVVEEPTADSSSSESGSPKRRTKSMSSVSSHKSLSGQKRKQFTGDDRQEADLSHVFESEDARSSLPQWSNLIEKVTPMAKLFSFSEKWQTPLKTRSISFDESKHLMHQLTESERATRINSEPLTSLSPDSESPLRPQSDPKRSKVQFDEGPLAVSSPPGPSKPEGGLKRPDTLFTFSAKPSTKEPGFPPRQRVTRTRSDGRLWRELSPLTSPYSSPLRSPRIMSPRKTTLISPEREKHAKLDFKINFKDQKTFTGRRLVDWLCSTMIDPKQDEPTPSSSVTSPSSEGRTSVLLLCSCLLDIGVIQPLEAETGTDNFKLDAMYCWAQHAYHPSYPNGIPIVSSPGKLEPVWPPPKPEEGSAHQHGLKYTEAELQQYIMGLKRVHDDALEKMELDHELAMVELRGDHATKLCALEDKLSTLQDTLMHGGGSREPSSDTQQKVMMDVGVNTDWIDYSRQGLQKQIELFEEIKESGGGKVPAPPPPPPIPLVDAQNAAPPPPPPSLAGLPTPPGGASVPPPPSGVPPPPPLPPSAHTIPQPPPPPGAGGVPPPPPPPMPGMMPPPPPPPPGSLIIPAGPHSSQSPAGTPSTPKGPAKIAIEPTVPMKPLYWNRIQLHKLPTVVTKDRPDPIWSQVDELLISPDELEELFCKKMTQKKRPLADSFDKPKAKKAMKLLDGKRSQAVGIFMSSLHVDMTDISQSVLNMDTTIVDLENFESLFEIRHQDDELVKIKAHLDKETDQPLDKPEQFLYELSQIPDFADRVYCMTFQASFHENLTSLRGKLGNVQYVCEVLLTSEGVKKILGLILAFGNYMNGGNRTRGQADGFGLDILAKLKDVKSMDNKISLLQYIVTHYVEKIDEHSGTEQAHCPLPEPSKINQAALVKFEDLTKDLSKIKRDLKGCEGKMVKVLKSSAEEHLQPFKDKMEAFLSQAKDDVGITEEKLEETVTKFDYLSKSYCVKPKSNEELTPNYLFSLWAPLCKDFKDLWKKEQQGIAKRRMREAQEKVKQKQEEKRSSVIIKKGTKKAGGLKAKLAAKASPAGKT</sequence>
<dbReference type="InterPro" id="IPR001265">
    <property type="entry name" value="Formin_Cappuccino_subfam"/>
</dbReference>
<feature type="compositionally biased region" description="Basic and acidic residues" evidence="2">
    <location>
        <begin position="30"/>
        <end position="45"/>
    </location>
</feature>
<feature type="compositionally biased region" description="Low complexity" evidence="2">
    <location>
        <begin position="858"/>
        <end position="869"/>
    </location>
</feature>
<evidence type="ECO:0000259" key="3">
    <source>
        <dbReference type="PROSITE" id="PS50186"/>
    </source>
</evidence>
<feature type="region of interest" description="Disordered" evidence="2">
    <location>
        <begin position="1828"/>
        <end position="1848"/>
    </location>
</feature>
<name>A0A914BAQ2_PATMI</name>
<evidence type="ECO:0000256" key="1">
    <source>
        <dbReference type="ARBA" id="ARBA00005271"/>
    </source>
</evidence>
<dbReference type="PRINTS" id="PR00828">
    <property type="entry name" value="FORMIN"/>
</dbReference>
<dbReference type="GO" id="GO:0005884">
    <property type="term" value="C:actin filament"/>
    <property type="evidence" value="ECO:0007669"/>
    <property type="project" value="InterPro"/>
</dbReference>
<feature type="compositionally biased region" description="Basic and acidic residues" evidence="2">
    <location>
        <begin position="1830"/>
        <end position="1845"/>
    </location>
</feature>
<feature type="compositionally biased region" description="Basic and acidic residues" evidence="2">
    <location>
        <begin position="648"/>
        <end position="658"/>
    </location>
</feature>
<evidence type="ECO:0000256" key="2">
    <source>
        <dbReference type="SAM" id="MobiDB-lite"/>
    </source>
</evidence>
<dbReference type="GO" id="GO:0051015">
    <property type="term" value="F:actin filament binding"/>
    <property type="evidence" value="ECO:0007669"/>
    <property type="project" value="TreeGrafter"/>
</dbReference>
<feature type="compositionally biased region" description="Pro residues" evidence="2">
    <location>
        <begin position="1311"/>
        <end position="1320"/>
    </location>
</feature>
<feature type="compositionally biased region" description="Polar residues" evidence="2">
    <location>
        <begin position="545"/>
        <end position="563"/>
    </location>
</feature>
<feature type="compositionally biased region" description="Basic and acidic residues" evidence="2">
    <location>
        <begin position="972"/>
        <end position="981"/>
    </location>
</feature>
<feature type="region of interest" description="Disordered" evidence="2">
    <location>
        <begin position="942"/>
        <end position="1029"/>
    </location>
</feature>
<dbReference type="GO" id="GO:0030866">
    <property type="term" value="P:cortical actin cytoskeleton organization"/>
    <property type="evidence" value="ECO:0007669"/>
    <property type="project" value="TreeGrafter"/>
</dbReference>
<feature type="domain" description="FH2" evidence="4">
    <location>
        <begin position="1426"/>
        <end position="1839"/>
    </location>
</feature>
<dbReference type="RefSeq" id="XP_038073094.1">
    <property type="nucleotide sequence ID" value="XM_038217166.1"/>
</dbReference>
<feature type="compositionally biased region" description="Low complexity" evidence="2">
    <location>
        <begin position="736"/>
        <end position="745"/>
    </location>
</feature>
<feature type="region of interest" description="Disordered" evidence="2">
    <location>
        <begin position="802"/>
        <end position="884"/>
    </location>
</feature>
<dbReference type="GeneID" id="119741421"/>
<feature type="region of interest" description="Disordered" evidence="2">
    <location>
        <begin position="1304"/>
        <end position="1428"/>
    </location>
</feature>
<protein>
    <recommendedName>
        <fullName evidence="7">FH2 domain-containing protein</fullName>
    </recommendedName>
</protein>
<dbReference type="InterPro" id="IPR015425">
    <property type="entry name" value="FH2_Formin"/>
</dbReference>